<keyword evidence="10" id="KW-1185">Reference proteome</keyword>
<dbReference type="InterPro" id="IPR015421">
    <property type="entry name" value="PyrdxlP-dep_Trfase_major"/>
</dbReference>
<comment type="subunit">
    <text evidence="3">Homotetramer.</text>
</comment>
<sequence length="439" mass="46223">MSEHANLLRRHRAVMPSWLALNYGSPIEIVGGKGARVTDAEGNGYLDFFSGILTNMIGYDVPEVREAVERQLATGVVHTSTAYLLRGQIELAEKIAGLSGIPDAKVFFVNSGTEANETALLLAAYARRSDQVLAMRQSYHGRSFGAIGVTGNRAWTNISYSPLNVHFLHGADRHLPQFAGMSDAAYVDACAQDLRHVLATATGGDVAALIAEPIQGVGGFTSAPDGLFAAYKEILDEHGILFISDEVQTGWGRTGQGFWGIENHGVRPDMMTFAKGLGNGFAVGGVVARGELMDALHAVGLSTFGGNPIAMAAGNATLDYVLDHDLQANAARQGATIIEGLRRESARFPMVRDVRGKGLMFALELADPGTGEPSPPLAAAVMEATRERGLLAGKGGLYGNVIRMAPPLTLSDAEAAEGLAILTASLEAVHEAVSGKTTA</sequence>
<dbReference type="EMBL" id="JBHTGP010000027">
    <property type="protein sequence ID" value="MFD0691309.1"/>
    <property type="molecule type" value="Genomic_DNA"/>
</dbReference>
<evidence type="ECO:0000256" key="4">
    <source>
        <dbReference type="ARBA" id="ARBA00013049"/>
    </source>
</evidence>
<dbReference type="PANTHER" id="PTHR45688">
    <property type="match status" value="1"/>
</dbReference>
<dbReference type="InterPro" id="IPR015422">
    <property type="entry name" value="PyrdxlP-dep_Trfase_small"/>
</dbReference>
<dbReference type="PANTHER" id="PTHR45688:SF3">
    <property type="entry name" value="ALANINE--GLYOXYLATE AMINOTRANSFERASE 2, MITOCHONDRIAL"/>
    <property type="match status" value="1"/>
</dbReference>
<comment type="cofactor">
    <cofactor evidence="1">
        <name>pyridoxal 5'-phosphate</name>
        <dbReference type="ChEBI" id="CHEBI:597326"/>
    </cofactor>
</comment>
<evidence type="ECO:0000256" key="3">
    <source>
        <dbReference type="ARBA" id="ARBA00011881"/>
    </source>
</evidence>
<dbReference type="CDD" id="cd00610">
    <property type="entry name" value="OAT_like"/>
    <property type="match status" value="1"/>
</dbReference>
<name>A0ABW2Y0S3_9ACTN</name>
<dbReference type="Pfam" id="PF00202">
    <property type="entry name" value="Aminotran_3"/>
    <property type="match status" value="1"/>
</dbReference>
<evidence type="ECO:0000313" key="10">
    <source>
        <dbReference type="Proteomes" id="UP001597063"/>
    </source>
</evidence>
<evidence type="ECO:0000256" key="5">
    <source>
        <dbReference type="ARBA" id="ARBA00022576"/>
    </source>
</evidence>
<accession>A0ABW2Y0S3</accession>
<gene>
    <name evidence="9" type="ORF">ACFQZM_42945</name>
</gene>
<evidence type="ECO:0000313" key="9">
    <source>
        <dbReference type="EMBL" id="MFD0691309.1"/>
    </source>
</evidence>
<evidence type="ECO:0000256" key="8">
    <source>
        <dbReference type="RuleBase" id="RU003560"/>
    </source>
</evidence>
<dbReference type="InterPro" id="IPR015424">
    <property type="entry name" value="PyrdxlP-dep_Trfase"/>
</dbReference>
<evidence type="ECO:0000256" key="2">
    <source>
        <dbReference type="ARBA" id="ARBA00008954"/>
    </source>
</evidence>
<dbReference type="RefSeq" id="WP_131760588.1">
    <property type="nucleotide sequence ID" value="NZ_JBHTGP010000027.1"/>
</dbReference>
<dbReference type="InterPro" id="IPR005814">
    <property type="entry name" value="Aminotrans_3"/>
</dbReference>
<proteinExistence type="inferred from homology"/>
<dbReference type="PIRSF" id="PIRSF000521">
    <property type="entry name" value="Transaminase_4ab_Lys_Orn"/>
    <property type="match status" value="1"/>
</dbReference>
<dbReference type="Gene3D" id="3.40.640.10">
    <property type="entry name" value="Type I PLP-dependent aspartate aminotransferase-like (Major domain)"/>
    <property type="match status" value="1"/>
</dbReference>
<dbReference type="Gene3D" id="3.90.1150.10">
    <property type="entry name" value="Aspartate Aminotransferase, domain 1"/>
    <property type="match status" value="1"/>
</dbReference>
<dbReference type="EC" id="2.6.1.44" evidence="4"/>
<keyword evidence="6" id="KW-0808">Transferase</keyword>
<reference evidence="10" key="1">
    <citation type="journal article" date="2019" name="Int. J. Syst. Evol. Microbiol.">
        <title>The Global Catalogue of Microorganisms (GCM) 10K type strain sequencing project: providing services to taxonomists for standard genome sequencing and annotation.</title>
        <authorList>
            <consortium name="The Broad Institute Genomics Platform"/>
            <consortium name="The Broad Institute Genome Sequencing Center for Infectious Disease"/>
            <person name="Wu L."/>
            <person name="Ma J."/>
        </authorList>
    </citation>
    <scope>NUCLEOTIDE SEQUENCE [LARGE SCALE GENOMIC DNA]</scope>
    <source>
        <strain evidence="10">JCM 9371</strain>
    </source>
</reference>
<dbReference type="Proteomes" id="UP001597063">
    <property type="component" value="Unassembled WGS sequence"/>
</dbReference>
<evidence type="ECO:0000256" key="1">
    <source>
        <dbReference type="ARBA" id="ARBA00001933"/>
    </source>
</evidence>
<evidence type="ECO:0000256" key="6">
    <source>
        <dbReference type="ARBA" id="ARBA00022679"/>
    </source>
</evidence>
<organism evidence="9 10">
    <name type="scientific">Actinomadura fibrosa</name>
    <dbReference type="NCBI Taxonomy" id="111802"/>
    <lineage>
        <taxon>Bacteria</taxon>
        <taxon>Bacillati</taxon>
        <taxon>Actinomycetota</taxon>
        <taxon>Actinomycetes</taxon>
        <taxon>Streptosporangiales</taxon>
        <taxon>Thermomonosporaceae</taxon>
        <taxon>Actinomadura</taxon>
    </lineage>
</organism>
<keyword evidence="7 8" id="KW-0663">Pyridoxal phosphate</keyword>
<protein>
    <recommendedName>
        <fullName evidence="4">alanine--glyoxylate transaminase</fullName>
        <ecNumber evidence="4">2.6.1.44</ecNumber>
    </recommendedName>
</protein>
<keyword evidence="5 9" id="KW-0032">Aminotransferase</keyword>
<dbReference type="SUPFAM" id="SSF53383">
    <property type="entry name" value="PLP-dependent transferases"/>
    <property type="match status" value="1"/>
</dbReference>
<dbReference type="GO" id="GO:0008483">
    <property type="term" value="F:transaminase activity"/>
    <property type="evidence" value="ECO:0007669"/>
    <property type="project" value="UniProtKB-KW"/>
</dbReference>
<evidence type="ECO:0000256" key="7">
    <source>
        <dbReference type="ARBA" id="ARBA00022898"/>
    </source>
</evidence>
<comment type="caution">
    <text evidence="9">The sequence shown here is derived from an EMBL/GenBank/DDBJ whole genome shotgun (WGS) entry which is preliminary data.</text>
</comment>
<comment type="similarity">
    <text evidence="2 8">Belongs to the class-III pyridoxal-phosphate-dependent aminotransferase family.</text>
</comment>